<evidence type="ECO:0000313" key="7">
    <source>
        <dbReference type="Proteomes" id="UP000579523"/>
    </source>
</evidence>
<keyword evidence="5" id="KW-0233">DNA recombination</keyword>
<evidence type="ECO:0000313" key="6">
    <source>
        <dbReference type="EMBL" id="MBB4902484.1"/>
    </source>
</evidence>
<dbReference type="InterPro" id="IPR001207">
    <property type="entry name" value="Transposase_mutator"/>
</dbReference>
<sequence length="45" mass="5035">MNARIRRAAKARGHFPDEQAALRYACMAVMPLDPTGKGQGRWTMC</sequence>
<dbReference type="GO" id="GO:0006313">
    <property type="term" value="P:DNA transposition"/>
    <property type="evidence" value="ECO:0007669"/>
    <property type="project" value="InterPro"/>
</dbReference>
<dbReference type="GO" id="GO:0003677">
    <property type="term" value="F:DNA binding"/>
    <property type="evidence" value="ECO:0007669"/>
    <property type="project" value="UniProtKB-KW"/>
</dbReference>
<comment type="function">
    <text evidence="1">Required for the transposition of the insertion element.</text>
</comment>
<dbReference type="Pfam" id="PF00872">
    <property type="entry name" value="Transposase_mut"/>
    <property type="match status" value="1"/>
</dbReference>
<gene>
    <name evidence="6" type="ORF">FHS37_006581</name>
</gene>
<reference evidence="6 7" key="1">
    <citation type="submission" date="2020-08" db="EMBL/GenBank/DDBJ databases">
        <title>Genomic Encyclopedia of Type Strains, Phase III (KMG-III): the genomes of soil and plant-associated and newly described type strains.</title>
        <authorList>
            <person name="Whitman W."/>
        </authorList>
    </citation>
    <scope>NUCLEOTIDE SEQUENCE [LARGE SCALE GENOMIC DNA]</scope>
    <source>
        <strain evidence="6 7">CECT 3273</strain>
    </source>
</reference>
<evidence type="ECO:0000256" key="4">
    <source>
        <dbReference type="ARBA" id="ARBA00023125"/>
    </source>
</evidence>
<comment type="similarity">
    <text evidence="2">Belongs to the transposase mutator family.</text>
</comment>
<organism evidence="6 7">
    <name type="scientific">Streptomyces griseomycini</name>
    <dbReference type="NCBI Taxonomy" id="66895"/>
    <lineage>
        <taxon>Bacteria</taxon>
        <taxon>Bacillati</taxon>
        <taxon>Actinomycetota</taxon>
        <taxon>Actinomycetes</taxon>
        <taxon>Kitasatosporales</taxon>
        <taxon>Streptomycetaceae</taxon>
        <taxon>Streptomyces</taxon>
    </lineage>
</organism>
<keyword evidence="3" id="KW-0815">Transposition</keyword>
<evidence type="ECO:0000256" key="1">
    <source>
        <dbReference type="ARBA" id="ARBA00002190"/>
    </source>
</evidence>
<dbReference type="GO" id="GO:0004803">
    <property type="term" value="F:transposase activity"/>
    <property type="evidence" value="ECO:0007669"/>
    <property type="project" value="InterPro"/>
</dbReference>
<accession>A0A7W7PWC7</accession>
<keyword evidence="7" id="KW-1185">Reference proteome</keyword>
<dbReference type="AlphaFoldDB" id="A0A7W7PWC7"/>
<protein>
    <submittedName>
        <fullName evidence="6">Transposase-like protein</fullName>
    </submittedName>
</protein>
<dbReference type="EMBL" id="JACHJI010000016">
    <property type="protein sequence ID" value="MBB4902484.1"/>
    <property type="molecule type" value="Genomic_DNA"/>
</dbReference>
<evidence type="ECO:0000256" key="2">
    <source>
        <dbReference type="ARBA" id="ARBA00010961"/>
    </source>
</evidence>
<evidence type="ECO:0000256" key="3">
    <source>
        <dbReference type="ARBA" id="ARBA00022578"/>
    </source>
</evidence>
<evidence type="ECO:0000256" key="5">
    <source>
        <dbReference type="ARBA" id="ARBA00023172"/>
    </source>
</evidence>
<comment type="caution">
    <text evidence="6">The sequence shown here is derived from an EMBL/GenBank/DDBJ whole genome shotgun (WGS) entry which is preliminary data.</text>
</comment>
<keyword evidence="4" id="KW-0238">DNA-binding</keyword>
<proteinExistence type="inferred from homology"/>
<name>A0A7W7PWC7_9ACTN</name>
<dbReference type="Proteomes" id="UP000579523">
    <property type="component" value="Unassembled WGS sequence"/>
</dbReference>